<dbReference type="Proteomes" id="UP001222275">
    <property type="component" value="Chromosome"/>
</dbReference>
<organism evidence="2 3">
    <name type="scientific">Thiomicrorhabdus lithotrophica</name>
    <dbReference type="NCBI Taxonomy" id="2949997"/>
    <lineage>
        <taxon>Bacteria</taxon>
        <taxon>Pseudomonadati</taxon>
        <taxon>Pseudomonadota</taxon>
        <taxon>Gammaproteobacteria</taxon>
        <taxon>Thiotrichales</taxon>
        <taxon>Piscirickettsiaceae</taxon>
        <taxon>Thiomicrorhabdus</taxon>
    </lineage>
</organism>
<evidence type="ECO:0000313" key="2">
    <source>
        <dbReference type="EMBL" id="WEJ61869.1"/>
    </source>
</evidence>
<proteinExistence type="predicted"/>
<keyword evidence="1" id="KW-0175">Coiled coil</keyword>
<evidence type="ECO:0000313" key="3">
    <source>
        <dbReference type="Proteomes" id="UP001222275"/>
    </source>
</evidence>
<protein>
    <submittedName>
        <fullName evidence="2">Uncharacterized protein</fullName>
    </submittedName>
</protein>
<dbReference type="EMBL" id="CP102381">
    <property type="protein sequence ID" value="WEJ61869.1"/>
    <property type="molecule type" value="Genomic_DNA"/>
</dbReference>
<name>A0ABY8C7D4_9GAMM</name>
<accession>A0ABY8C7D4</accession>
<evidence type="ECO:0000256" key="1">
    <source>
        <dbReference type="SAM" id="Coils"/>
    </source>
</evidence>
<sequence>MTIEANQTENTEPDTLPEEQHPIKVVINSFVHKILDIHECAATFIPMAAIEHNQNIENIESALEKASKHFEDSDQQIKLSAIKDIREVDRKAKRIINSNLTETLEKSLYVNIFSAFDQFTGDLISILYHKKPELFNSINKEIKLSEALQFNSLDELRMVVLEKEIETLKRKSYSEQFKEMEKMFSVSLTKFEDWPHFIENSQRRNLFTHCDGIVSEQYIQICKDIGAPLIKDLSVGSQLEIGASYFNDACERITEVAVMLAQTLWRKMFPEEIEIADNQLHELIFDFLHMEYWGLSIKLSKFATTLPNISSEQINRINIVNYAIALYGSDRKQEAISLLNKTDWSASTYDFKLAFAVLTDDYQESRKLMLLIGKQGELISELSYIDWPLFKYFRENKYFLETYEEIYGYPYISKALKEAEKTKEEAQTVNNS</sequence>
<reference evidence="2 3" key="1">
    <citation type="submission" date="2022-06" db="EMBL/GenBank/DDBJ databases">
        <title>Thiomicrohabdus sp. nov, an obligately chemolithoautotrophic, sulfur-oxidizing bacterium isolated from beach of Guanyin Mountain. Amoy.</title>
        <authorList>
            <person name="Zhu H."/>
        </authorList>
    </citation>
    <scope>NUCLEOTIDE SEQUENCE [LARGE SCALE GENOMIC DNA]</scope>
    <source>
        <strain evidence="2 3">XGS-01</strain>
    </source>
</reference>
<dbReference type="RefSeq" id="WP_275594129.1">
    <property type="nucleotide sequence ID" value="NZ_CP102381.1"/>
</dbReference>
<gene>
    <name evidence="2" type="ORF">NR989_07555</name>
</gene>
<keyword evidence="3" id="KW-1185">Reference proteome</keyword>
<feature type="coiled-coil region" evidence="1">
    <location>
        <begin position="49"/>
        <end position="76"/>
    </location>
</feature>